<evidence type="ECO:0000313" key="6">
    <source>
        <dbReference type="EMBL" id="KAL2918331.1"/>
    </source>
</evidence>
<feature type="domain" description="CAP-Gly" evidence="5">
    <location>
        <begin position="183"/>
        <end position="225"/>
    </location>
</feature>
<dbReference type="InterPro" id="IPR000938">
    <property type="entry name" value="CAP-Gly_domain"/>
</dbReference>
<gene>
    <name evidence="6" type="ORF">HK105_202258</name>
</gene>
<dbReference type="Pfam" id="PF14560">
    <property type="entry name" value="Ubiquitin_2"/>
    <property type="match status" value="1"/>
</dbReference>
<keyword evidence="3" id="KW-0143">Chaperone</keyword>
<dbReference type="Proteomes" id="UP001527925">
    <property type="component" value="Unassembled WGS sequence"/>
</dbReference>
<dbReference type="Gene3D" id="3.10.20.90">
    <property type="entry name" value="Phosphatidylinositol 3-kinase Catalytic Subunit, Chain A, domain 1"/>
    <property type="match status" value="1"/>
</dbReference>
<dbReference type="SUPFAM" id="SSF54236">
    <property type="entry name" value="Ubiquitin-like"/>
    <property type="match status" value="1"/>
</dbReference>
<dbReference type="CDD" id="cd01789">
    <property type="entry name" value="Ubl_TBCB"/>
    <property type="match status" value="1"/>
</dbReference>
<keyword evidence="7" id="KW-1185">Reference proteome</keyword>
<dbReference type="SMART" id="SM01052">
    <property type="entry name" value="CAP_GLY"/>
    <property type="match status" value="1"/>
</dbReference>
<proteinExistence type="inferred from homology"/>
<accession>A0ABR4NFV3</accession>
<reference evidence="6 7" key="1">
    <citation type="submission" date="2023-09" db="EMBL/GenBank/DDBJ databases">
        <title>Pangenome analysis of Batrachochytrium dendrobatidis and related Chytrids.</title>
        <authorList>
            <person name="Yacoub M.N."/>
            <person name="Stajich J.E."/>
            <person name="James T.Y."/>
        </authorList>
    </citation>
    <scope>NUCLEOTIDE SEQUENCE [LARGE SCALE GENOMIC DNA]</scope>
    <source>
        <strain evidence="6 7">JEL0888</strain>
    </source>
</reference>
<dbReference type="PANTHER" id="PTHR18916">
    <property type="entry name" value="DYNACTIN 1-RELATED MICROTUBULE-BINDING"/>
    <property type="match status" value="1"/>
</dbReference>
<dbReference type="PANTHER" id="PTHR18916:SF85">
    <property type="entry name" value="TUBULIN-FOLDING COFACTOR B"/>
    <property type="match status" value="1"/>
</dbReference>
<organism evidence="6 7">
    <name type="scientific">Polyrhizophydium stewartii</name>
    <dbReference type="NCBI Taxonomy" id="2732419"/>
    <lineage>
        <taxon>Eukaryota</taxon>
        <taxon>Fungi</taxon>
        <taxon>Fungi incertae sedis</taxon>
        <taxon>Chytridiomycota</taxon>
        <taxon>Chytridiomycota incertae sedis</taxon>
        <taxon>Chytridiomycetes</taxon>
        <taxon>Rhizophydiales</taxon>
        <taxon>Rhizophydiales incertae sedis</taxon>
        <taxon>Polyrhizophydium</taxon>
    </lineage>
</organism>
<evidence type="ECO:0000256" key="1">
    <source>
        <dbReference type="ARBA" id="ARBA00004496"/>
    </source>
</evidence>
<comment type="similarity">
    <text evidence="4">Belongs to the TBCB family.</text>
</comment>
<dbReference type="PROSITE" id="PS50245">
    <property type="entry name" value="CAP_GLY_2"/>
    <property type="match status" value="1"/>
</dbReference>
<dbReference type="Gene3D" id="2.30.30.190">
    <property type="entry name" value="CAP Gly-rich-like domain"/>
    <property type="match status" value="1"/>
</dbReference>
<dbReference type="Pfam" id="PF01302">
    <property type="entry name" value="CAP_GLY"/>
    <property type="match status" value="1"/>
</dbReference>
<dbReference type="SUPFAM" id="SSF74924">
    <property type="entry name" value="Cap-Gly domain"/>
    <property type="match status" value="1"/>
</dbReference>
<evidence type="ECO:0000259" key="5">
    <source>
        <dbReference type="PROSITE" id="PS50245"/>
    </source>
</evidence>
<sequence length="246" mass="27641">MLQTVQLGLSPVVTLFVTSSNAASERRFDKALTIQSLKERLEPITGVPAATMKLKLQTETGELVAALDDDSKMLGFYAVQDFQYLHVIDTSPFKMQNNYTDVSKVEKFEMAEDDYDRMRGTVRDFKRRHKIGRFADAASESSSAVEARDNEFEAEAAAVHVGDRCLVEVEGGMSKRGAVRFVGKTDFKPGYWVGVEYDEPVGRNNGTVNGRKYFEARPNHGAFVRPNKLQVGDFPEEDLFDDEDEF</sequence>
<dbReference type="InterPro" id="IPR045172">
    <property type="entry name" value="TBCB_Ubl"/>
</dbReference>
<evidence type="ECO:0000313" key="7">
    <source>
        <dbReference type="Proteomes" id="UP001527925"/>
    </source>
</evidence>
<comment type="subcellular location">
    <subcellularLocation>
        <location evidence="1">Cytoplasm</location>
    </subcellularLocation>
</comment>
<dbReference type="EMBL" id="JADGIZ020000007">
    <property type="protein sequence ID" value="KAL2918331.1"/>
    <property type="molecule type" value="Genomic_DNA"/>
</dbReference>
<evidence type="ECO:0000256" key="4">
    <source>
        <dbReference type="ARBA" id="ARBA00025779"/>
    </source>
</evidence>
<name>A0ABR4NFV3_9FUNG</name>
<dbReference type="InterPro" id="IPR029071">
    <property type="entry name" value="Ubiquitin-like_domsf"/>
</dbReference>
<dbReference type="InterPro" id="IPR000626">
    <property type="entry name" value="Ubiquitin-like_dom"/>
</dbReference>
<evidence type="ECO:0000256" key="3">
    <source>
        <dbReference type="ARBA" id="ARBA00023186"/>
    </source>
</evidence>
<comment type="caution">
    <text evidence="6">The sequence shown here is derived from an EMBL/GenBank/DDBJ whole genome shotgun (WGS) entry which is preliminary data.</text>
</comment>
<keyword evidence="2" id="KW-0963">Cytoplasm</keyword>
<evidence type="ECO:0000256" key="2">
    <source>
        <dbReference type="ARBA" id="ARBA00022490"/>
    </source>
</evidence>
<protein>
    <recommendedName>
        <fullName evidence="5">CAP-Gly domain-containing protein</fullName>
    </recommendedName>
</protein>
<dbReference type="InterPro" id="IPR036859">
    <property type="entry name" value="CAP-Gly_dom_sf"/>
</dbReference>